<gene>
    <name evidence="1" type="ORF">QTJ16_000043</name>
</gene>
<dbReference type="Gene3D" id="3.80.10.10">
    <property type="entry name" value="Ribonuclease Inhibitor"/>
    <property type="match status" value="2"/>
</dbReference>
<comment type="caution">
    <text evidence="1">The sequence shown here is derived from an EMBL/GenBank/DDBJ whole genome shotgun (WGS) entry which is preliminary data.</text>
</comment>
<dbReference type="SUPFAM" id="SSF52058">
    <property type="entry name" value="L domain-like"/>
    <property type="match status" value="1"/>
</dbReference>
<protein>
    <submittedName>
        <fullName evidence="1">Uncharacterized protein</fullName>
    </submittedName>
</protein>
<name>A0AAD9WGF9_9HELO</name>
<dbReference type="EMBL" id="JAUBYV010000001">
    <property type="protein sequence ID" value="KAK2629223.1"/>
    <property type="molecule type" value="Genomic_DNA"/>
</dbReference>
<accession>A0AAD9WGF9</accession>
<sequence>MALPMYQSASSAYQAGIAVLAPYLDVRSLNALSQVNWHFNRIFCAVLWENPVKYIAQTDSHPFTKFIKLYTLRPYERCSQLIQVIDSRPLSALTHSPKHFSDYVASSVTVSCELIFQQLHHFDHVRFLILDSLVSQSRGLGMDLDQERGAMILLLSLVDTDLANVDYILQTPRYANLVFLDISGTCHDAVKQLEHLELENLRILKLCRLRLTAIPNFVLRCAPRLWSLDLSRNLLVDVQIRLLLRTCLLRNFTPQDPLVYPASDELLYESPPTYLPPALRAPPPRPSPCRRDHADHVTKHLMQHGHDESDPMYIESGLTNLALHGNKLTSDIIPDLLTTCNRLQVLDVGTVRMADKNVAAMMGLPHATLWHTDSCPLLAPSSLEHLRIHHSFITHIPTITVGPCTAYRASHVPGAELFGRGAVSAYDPLRNYRLARLGLTGLPTKSAGPLIQRLLALLRRLALQEQRLRDARAGAPRPYRAAPLLSGLRVLTLQLLPEREPGRAGTWTAVTGDGDVEVLGASAARDFSFFGAAAAEGASRGRATELRDVVAALKHFRRTELPRWNRNASPRLASPHPIPWYMLVSMAIHLMSPTR</sequence>
<dbReference type="Proteomes" id="UP001285354">
    <property type="component" value="Unassembled WGS sequence"/>
</dbReference>
<keyword evidence="2" id="KW-1185">Reference proteome</keyword>
<organism evidence="1 2">
    <name type="scientific">Diplocarpon rosae</name>
    <dbReference type="NCBI Taxonomy" id="946125"/>
    <lineage>
        <taxon>Eukaryota</taxon>
        <taxon>Fungi</taxon>
        <taxon>Dikarya</taxon>
        <taxon>Ascomycota</taxon>
        <taxon>Pezizomycotina</taxon>
        <taxon>Leotiomycetes</taxon>
        <taxon>Helotiales</taxon>
        <taxon>Drepanopezizaceae</taxon>
        <taxon>Diplocarpon</taxon>
    </lineage>
</organism>
<evidence type="ECO:0000313" key="2">
    <source>
        <dbReference type="Proteomes" id="UP001285354"/>
    </source>
</evidence>
<dbReference type="InterPro" id="IPR032675">
    <property type="entry name" value="LRR_dom_sf"/>
</dbReference>
<evidence type="ECO:0000313" key="1">
    <source>
        <dbReference type="EMBL" id="KAK2629223.1"/>
    </source>
</evidence>
<proteinExistence type="predicted"/>
<reference evidence="1" key="1">
    <citation type="submission" date="2023-06" db="EMBL/GenBank/DDBJ databases">
        <title>Draft genome of Marssonina rosae.</title>
        <authorList>
            <person name="Cheng Q."/>
        </authorList>
    </citation>
    <scope>NUCLEOTIDE SEQUENCE</scope>
    <source>
        <strain evidence="1">R4</strain>
    </source>
</reference>
<dbReference type="AlphaFoldDB" id="A0AAD9WGF9"/>